<evidence type="ECO:0000313" key="6">
    <source>
        <dbReference type="EMBL" id="TCL69379.1"/>
    </source>
</evidence>
<dbReference type="Gene3D" id="2.40.160.50">
    <property type="entry name" value="membrane protein fhac: a member of the omp85/tpsb transporter family"/>
    <property type="match status" value="1"/>
</dbReference>
<comment type="caution">
    <text evidence="4">Lacks conserved residue(s) required for the propagation of feature annotation.</text>
</comment>
<dbReference type="PANTHER" id="PTHR14226">
    <property type="entry name" value="NEUROPATHY TARGET ESTERASE/SWISS CHEESE D.MELANOGASTER"/>
    <property type="match status" value="1"/>
</dbReference>
<keyword evidence="7" id="KW-1185">Reference proteome</keyword>
<dbReference type="InterPro" id="IPR016035">
    <property type="entry name" value="Acyl_Trfase/lysoPLipase"/>
</dbReference>
<evidence type="ECO:0000259" key="5">
    <source>
        <dbReference type="PROSITE" id="PS51635"/>
    </source>
</evidence>
<dbReference type="InterPro" id="IPR050301">
    <property type="entry name" value="NTE"/>
</dbReference>
<feature type="active site" description="Proton acceptor" evidence="4">
    <location>
        <position position="225"/>
    </location>
</feature>
<evidence type="ECO:0000256" key="3">
    <source>
        <dbReference type="ARBA" id="ARBA00023098"/>
    </source>
</evidence>
<keyword evidence="1 4" id="KW-0378">Hydrolase</keyword>
<dbReference type="InterPro" id="IPR002641">
    <property type="entry name" value="PNPLA_dom"/>
</dbReference>
<dbReference type="Pfam" id="PF01734">
    <property type="entry name" value="Patatin"/>
    <property type="match status" value="1"/>
</dbReference>
<dbReference type="OrthoDB" id="9770965at2"/>
<dbReference type="GO" id="GO:0016042">
    <property type="term" value="P:lipid catabolic process"/>
    <property type="evidence" value="ECO:0007669"/>
    <property type="project" value="UniProtKB-UniRule"/>
</dbReference>
<dbReference type="PROSITE" id="PS51635">
    <property type="entry name" value="PNPLA"/>
    <property type="match status" value="1"/>
</dbReference>
<sequence length="736" mass="80798">MFYEWKGCSLKPLRQKLLILLCAVLLWQWSGGKAMAAAPTELSRPRIGLALGGGSALGFSHIGVLQWLEEHHIPVDAVAGTSMGGLMGGLYALGMSPAEIEVFVKALDWNHIFDSSPPYNALDFRRKEDRLEYPIQEIGFRHKLIIPNGLSLYRVSLLLSRITLPYSGIASFDELPTPYRSVATDIRNSEPYVLKDGSLAEAMRATMAIPGVFTPVEREGRLLVDGGLVNNVPADVVKTMGADAVIAVDCNDNNRGRDIRGIDSVLMGSLNTVIIENTRRSLEAADVVIHPEFQNVSFMDWNKIDEFVSAGYQAAASQASALQKYALSESEWQIYQQQRAGRQRTLAAVPEAVMVKGTNELNRKAIQSQLRPFLGKPLQLDALDKVLIEISGCGLYESIRYELAFEETGTVLLITAVEKNYGPPFISFALRGTYDGSNYTALNAGFRTTAYHILGDHSELRLDFGVGSTPYLSGELYKPFANSSWFLAPNLSLEQTDGSLFSAGQWVRGYELTSGHAGVDLGYTLNKFAEVRLGYSLGFQRPETGVASDLDDLDGSVRKTELRYTFSQADEEARRSFLGTLTGSWYDKAPGAQGGFGTAETRIRWSYPVGSRDLIVGTLAAGLSFQGDLPLIQQFKLGGPLQLGSYPFQALQGDNYGLGTIGYLKYLRKLPLTRKNLYLGAFFQRGGVFEKWSAPDLSSDVSFGLVSPTVFGTLYIGTSFGKEDKGRFNFILGNLF</sequence>
<dbReference type="PANTHER" id="PTHR14226:SF29">
    <property type="entry name" value="NEUROPATHY TARGET ESTERASE SWS"/>
    <property type="match status" value="1"/>
</dbReference>
<dbReference type="RefSeq" id="WP_132014397.1">
    <property type="nucleotide sequence ID" value="NZ_SLUN01000012.1"/>
</dbReference>
<feature type="short sequence motif" description="GXSXG" evidence="4">
    <location>
        <begin position="80"/>
        <end position="84"/>
    </location>
</feature>
<proteinExistence type="predicted"/>
<gene>
    <name evidence="6" type="ORF">EDC14_101276</name>
</gene>
<dbReference type="Proteomes" id="UP000295008">
    <property type="component" value="Unassembled WGS sequence"/>
</dbReference>
<feature type="short sequence motif" description="DGA/G" evidence="4">
    <location>
        <begin position="225"/>
        <end position="227"/>
    </location>
</feature>
<dbReference type="CDD" id="cd07205">
    <property type="entry name" value="Pat_PNPLA6_PNPLA7_NTE1_like"/>
    <property type="match status" value="1"/>
</dbReference>
<name>A0A4R1RSS0_HYDET</name>
<dbReference type="GO" id="GO:0016787">
    <property type="term" value="F:hydrolase activity"/>
    <property type="evidence" value="ECO:0007669"/>
    <property type="project" value="UniProtKB-UniRule"/>
</dbReference>
<evidence type="ECO:0000256" key="1">
    <source>
        <dbReference type="ARBA" id="ARBA00022801"/>
    </source>
</evidence>
<evidence type="ECO:0000256" key="4">
    <source>
        <dbReference type="PROSITE-ProRule" id="PRU01161"/>
    </source>
</evidence>
<evidence type="ECO:0000256" key="2">
    <source>
        <dbReference type="ARBA" id="ARBA00022963"/>
    </source>
</evidence>
<evidence type="ECO:0000313" key="7">
    <source>
        <dbReference type="Proteomes" id="UP000295008"/>
    </source>
</evidence>
<accession>A0A4R1RSS0</accession>
<dbReference type="SUPFAM" id="SSF52151">
    <property type="entry name" value="FabD/lysophospholipase-like"/>
    <property type="match status" value="1"/>
</dbReference>
<reference evidence="6 7" key="1">
    <citation type="submission" date="2019-03" db="EMBL/GenBank/DDBJ databases">
        <title>Genomic Encyclopedia of Type Strains, Phase IV (KMG-IV): sequencing the most valuable type-strain genomes for metagenomic binning, comparative biology and taxonomic classification.</title>
        <authorList>
            <person name="Goeker M."/>
        </authorList>
    </citation>
    <scope>NUCLEOTIDE SEQUENCE [LARGE SCALE GENOMIC DNA]</scope>
    <source>
        <strain evidence="6 7">LX-B</strain>
    </source>
</reference>
<feature type="domain" description="PNPLA" evidence="5">
    <location>
        <begin position="49"/>
        <end position="238"/>
    </location>
</feature>
<feature type="active site" description="Nucleophile" evidence="4">
    <location>
        <position position="82"/>
    </location>
</feature>
<organism evidence="6 7">
    <name type="scientific">Hydrogenispora ethanolica</name>
    <dbReference type="NCBI Taxonomy" id="1082276"/>
    <lineage>
        <taxon>Bacteria</taxon>
        <taxon>Bacillati</taxon>
        <taxon>Bacillota</taxon>
        <taxon>Hydrogenispora</taxon>
    </lineage>
</organism>
<protein>
    <submittedName>
        <fullName evidence="6">NTE family protein</fullName>
    </submittedName>
</protein>
<comment type="caution">
    <text evidence="6">The sequence shown here is derived from an EMBL/GenBank/DDBJ whole genome shotgun (WGS) entry which is preliminary data.</text>
</comment>
<dbReference type="AlphaFoldDB" id="A0A4R1RSS0"/>
<dbReference type="EMBL" id="SLUN01000012">
    <property type="protein sequence ID" value="TCL69379.1"/>
    <property type="molecule type" value="Genomic_DNA"/>
</dbReference>
<keyword evidence="2 4" id="KW-0442">Lipid degradation</keyword>
<keyword evidence="3 4" id="KW-0443">Lipid metabolism</keyword>
<dbReference type="Gene3D" id="3.40.1090.10">
    <property type="entry name" value="Cytosolic phospholipase A2 catalytic domain"/>
    <property type="match status" value="2"/>
</dbReference>